<dbReference type="PROSITE" id="PS00088">
    <property type="entry name" value="SOD_MN"/>
    <property type="match status" value="1"/>
</dbReference>
<evidence type="ECO:0000256" key="7">
    <source>
        <dbReference type="SAM" id="SignalP"/>
    </source>
</evidence>
<evidence type="ECO:0000256" key="3">
    <source>
        <dbReference type="ARBA" id="ARBA00022723"/>
    </source>
</evidence>
<feature type="chain" id="PRO_5041312562" description="Superoxide dismutase" evidence="7">
    <location>
        <begin position="26"/>
        <end position="234"/>
    </location>
</feature>
<evidence type="ECO:0000256" key="5">
    <source>
        <dbReference type="PIRSR" id="PIRSR000349-1"/>
    </source>
</evidence>
<name>A0AA41YBC9_9BACT</name>
<dbReference type="GO" id="GO:0005737">
    <property type="term" value="C:cytoplasm"/>
    <property type="evidence" value="ECO:0007669"/>
    <property type="project" value="TreeGrafter"/>
</dbReference>
<dbReference type="Pfam" id="PF02777">
    <property type="entry name" value="Sod_Fe_C"/>
    <property type="match status" value="1"/>
</dbReference>
<dbReference type="PROSITE" id="PS51257">
    <property type="entry name" value="PROKAR_LIPOPROTEIN"/>
    <property type="match status" value="1"/>
</dbReference>
<dbReference type="EMBL" id="JAPAAF010000067">
    <property type="protein sequence ID" value="MCW0484957.1"/>
    <property type="molecule type" value="Genomic_DNA"/>
</dbReference>
<gene>
    <name evidence="10" type="ORF">N2K84_19645</name>
</gene>
<feature type="binding site" evidence="5">
    <location>
        <position position="201"/>
    </location>
    <ligand>
        <name>Mn(2+)</name>
        <dbReference type="ChEBI" id="CHEBI:29035"/>
    </ligand>
</feature>
<dbReference type="SUPFAM" id="SSF46609">
    <property type="entry name" value="Fe,Mn superoxide dismutase (SOD), N-terminal domain"/>
    <property type="match status" value="1"/>
</dbReference>
<dbReference type="Gene3D" id="3.55.40.20">
    <property type="entry name" value="Iron/manganese superoxide dismutase, C-terminal domain"/>
    <property type="match status" value="1"/>
</dbReference>
<keyword evidence="3 5" id="KW-0479">Metal-binding</keyword>
<dbReference type="PANTHER" id="PTHR43595">
    <property type="entry name" value="37S RIBOSOMAL PROTEIN S26, MITOCHONDRIAL"/>
    <property type="match status" value="1"/>
</dbReference>
<comment type="similarity">
    <text evidence="1 6">Belongs to the iron/manganese superoxide dismutase family.</text>
</comment>
<evidence type="ECO:0000313" key="11">
    <source>
        <dbReference type="Proteomes" id="UP001163821"/>
    </source>
</evidence>
<protein>
    <recommendedName>
        <fullName evidence="2 6">Superoxide dismutase</fullName>
        <ecNumber evidence="2 6">1.15.1.1</ecNumber>
    </recommendedName>
</protein>
<evidence type="ECO:0000313" key="10">
    <source>
        <dbReference type="EMBL" id="MCW0484957.1"/>
    </source>
</evidence>
<keyword evidence="11" id="KW-1185">Reference proteome</keyword>
<evidence type="ECO:0000259" key="9">
    <source>
        <dbReference type="Pfam" id="PF02777"/>
    </source>
</evidence>
<dbReference type="GO" id="GO:0004784">
    <property type="term" value="F:superoxide dismutase activity"/>
    <property type="evidence" value="ECO:0007669"/>
    <property type="project" value="UniProtKB-EC"/>
</dbReference>
<dbReference type="FunFam" id="3.55.40.20:FF:000001">
    <property type="entry name" value="Superoxide dismutase"/>
    <property type="match status" value="1"/>
</dbReference>
<dbReference type="Gene3D" id="1.10.287.990">
    <property type="entry name" value="Fe,Mn superoxide dismutase (SOD) domain"/>
    <property type="match status" value="1"/>
</dbReference>
<comment type="catalytic activity">
    <reaction evidence="6">
        <text>2 superoxide + 2 H(+) = H2O2 + O2</text>
        <dbReference type="Rhea" id="RHEA:20696"/>
        <dbReference type="ChEBI" id="CHEBI:15378"/>
        <dbReference type="ChEBI" id="CHEBI:15379"/>
        <dbReference type="ChEBI" id="CHEBI:16240"/>
        <dbReference type="ChEBI" id="CHEBI:18421"/>
        <dbReference type="EC" id="1.15.1.1"/>
    </reaction>
</comment>
<evidence type="ECO:0000256" key="4">
    <source>
        <dbReference type="ARBA" id="ARBA00023002"/>
    </source>
</evidence>
<dbReference type="InterPro" id="IPR036314">
    <property type="entry name" value="SOD_C_sf"/>
</dbReference>
<dbReference type="PIRSF" id="PIRSF000349">
    <property type="entry name" value="SODismutase"/>
    <property type="match status" value="1"/>
</dbReference>
<proteinExistence type="inferred from homology"/>
<feature type="domain" description="Manganese/iron superoxide dismutase N-terminal" evidence="8">
    <location>
        <begin position="37"/>
        <end position="119"/>
    </location>
</feature>
<dbReference type="EC" id="1.15.1.1" evidence="2 6"/>
<evidence type="ECO:0000256" key="6">
    <source>
        <dbReference type="RuleBase" id="RU000414"/>
    </source>
</evidence>
<feature type="binding site" evidence="5">
    <location>
        <position position="111"/>
    </location>
    <ligand>
        <name>Mn(2+)</name>
        <dbReference type="ChEBI" id="CHEBI:29035"/>
    </ligand>
</feature>
<feature type="binding site" evidence="5">
    <location>
        <position position="197"/>
    </location>
    <ligand>
        <name>Mn(2+)</name>
        <dbReference type="ChEBI" id="CHEBI:29035"/>
    </ligand>
</feature>
<keyword evidence="7" id="KW-0732">Signal</keyword>
<dbReference type="Pfam" id="PF00081">
    <property type="entry name" value="Sod_Fe_N"/>
    <property type="match status" value="1"/>
</dbReference>
<feature type="domain" description="Manganese/iron superoxide dismutase C-terminal" evidence="9">
    <location>
        <begin position="129"/>
        <end position="230"/>
    </location>
</feature>
<dbReference type="InterPro" id="IPR019831">
    <property type="entry name" value="Mn/Fe_SOD_N"/>
</dbReference>
<evidence type="ECO:0000259" key="8">
    <source>
        <dbReference type="Pfam" id="PF00081"/>
    </source>
</evidence>
<dbReference type="RefSeq" id="WP_282593543.1">
    <property type="nucleotide sequence ID" value="NZ_JAPAAF010000067.1"/>
</dbReference>
<evidence type="ECO:0000256" key="1">
    <source>
        <dbReference type="ARBA" id="ARBA00008714"/>
    </source>
</evidence>
<comment type="caution">
    <text evidence="10">The sequence shown here is derived from an EMBL/GenBank/DDBJ whole genome shotgun (WGS) entry which is preliminary data.</text>
</comment>
<organism evidence="10 11">
    <name type="scientific">Gaoshiqia sediminis</name>
    <dbReference type="NCBI Taxonomy" id="2986998"/>
    <lineage>
        <taxon>Bacteria</taxon>
        <taxon>Pseudomonadati</taxon>
        <taxon>Bacteroidota</taxon>
        <taxon>Bacteroidia</taxon>
        <taxon>Marinilabiliales</taxon>
        <taxon>Prolixibacteraceae</taxon>
        <taxon>Gaoshiqia</taxon>
    </lineage>
</organism>
<evidence type="ECO:0000256" key="2">
    <source>
        <dbReference type="ARBA" id="ARBA00012682"/>
    </source>
</evidence>
<keyword evidence="4 6" id="KW-0560">Oxidoreductase</keyword>
<feature type="signal peptide" evidence="7">
    <location>
        <begin position="1"/>
        <end position="25"/>
    </location>
</feature>
<dbReference type="InterPro" id="IPR019832">
    <property type="entry name" value="Mn/Fe_SOD_C"/>
</dbReference>
<sequence length="234" mass="26521">MERRNFITLVGTAALAAPMFGSALAACSNEPKKFEGHVFPELPYGYNALEPYIDAQTMELHYDKHHRGYFNNFLKAIEGTDLISVAMSEIFAKITDYDAAVRNNGGGYFNHQLFWENMSAETTALSPGLEKALVDNFGSVNQFKDEFSKAAKTHFGSGWAWLVKTETGQLKVTTSANQDNPLMNDANLRGTPLLAIDVWEHAYYLHYQNRRAEYVDNFWNIVNWQVVSQRFENA</sequence>
<dbReference type="SUPFAM" id="SSF54719">
    <property type="entry name" value="Fe,Mn superoxide dismutase (SOD), C-terminal domain"/>
    <property type="match status" value="1"/>
</dbReference>
<reference evidence="10" key="1">
    <citation type="submission" date="2022-10" db="EMBL/GenBank/DDBJ databases">
        <title>Gaoshiqiia sediminis gen. nov., sp. nov., isolated from coastal sediment.</title>
        <authorList>
            <person name="Yu W.X."/>
            <person name="Mu D.S."/>
            <person name="Du J.Z."/>
            <person name="Liang Y.Q."/>
        </authorList>
    </citation>
    <scope>NUCLEOTIDE SEQUENCE</scope>
    <source>
        <strain evidence="10">A06</strain>
    </source>
</reference>
<dbReference type="GO" id="GO:0046872">
    <property type="term" value="F:metal ion binding"/>
    <property type="evidence" value="ECO:0007669"/>
    <property type="project" value="UniProtKB-KW"/>
</dbReference>
<dbReference type="PANTHER" id="PTHR43595:SF2">
    <property type="entry name" value="SMALL RIBOSOMAL SUBUNIT PROTEIN MS42"/>
    <property type="match status" value="1"/>
</dbReference>
<dbReference type="AlphaFoldDB" id="A0AA41YBC9"/>
<dbReference type="InterPro" id="IPR036324">
    <property type="entry name" value="Mn/Fe_SOD_N_sf"/>
</dbReference>
<dbReference type="InterPro" id="IPR001189">
    <property type="entry name" value="Mn/Fe_SOD"/>
</dbReference>
<dbReference type="Proteomes" id="UP001163821">
    <property type="component" value="Unassembled WGS sequence"/>
</dbReference>
<dbReference type="PRINTS" id="PR01703">
    <property type="entry name" value="MNSODISMTASE"/>
</dbReference>
<comment type="function">
    <text evidence="6">Destroys radicals which are normally produced within the cells and which are toxic to biological systems.</text>
</comment>
<accession>A0AA41YBC9</accession>
<dbReference type="InterPro" id="IPR019833">
    <property type="entry name" value="Mn/Fe_SOD_BS"/>
</dbReference>
<feature type="binding site" evidence="5">
    <location>
        <position position="61"/>
    </location>
    <ligand>
        <name>Mn(2+)</name>
        <dbReference type="ChEBI" id="CHEBI:29035"/>
    </ligand>
</feature>